<evidence type="ECO:0000313" key="2">
    <source>
        <dbReference type="EMBL" id="PTB38599.1"/>
    </source>
</evidence>
<dbReference type="PANTHER" id="PTHR24148">
    <property type="entry name" value="ANKYRIN REPEAT DOMAIN-CONTAINING PROTEIN 39 HOMOLOG-RELATED"/>
    <property type="match status" value="1"/>
</dbReference>
<proteinExistence type="predicted"/>
<name>A0A2T3Z1A7_TRIA4</name>
<dbReference type="InterPro" id="IPR052895">
    <property type="entry name" value="HetReg/Transcr_Mod"/>
</dbReference>
<feature type="non-terminal residue" evidence="2">
    <location>
        <position position="1"/>
    </location>
</feature>
<keyword evidence="3" id="KW-1185">Reference proteome</keyword>
<dbReference type="Pfam" id="PF06985">
    <property type="entry name" value="HET"/>
    <property type="match status" value="1"/>
</dbReference>
<dbReference type="OrthoDB" id="4899362at2759"/>
<dbReference type="AlphaFoldDB" id="A0A2T3Z1A7"/>
<organism evidence="2 3">
    <name type="scientific">Trichoderma asperellum (strain ATCC 204424 / CBS 433.97 / NBRC 101777)</name>
    <dbReference type="NCBI Taxonomy" id="1042311"/>
    <lineage>
        <taxon>Eukaryota</taxon>
        <taxon>Fungi</taxon>
        <taxon>Dikarya</taxon>
        <taxon>Ascomycota</taxon>
        <taxon>Pezizomycotina</taxon>
        <taxon>Sordariomycetes</taxon>
        <taxon>Hypocreomycetidae</taxon>
        <taxon>Hypocreales</taxon>
        <taxon>Hypocreaceae</taxon>
        <taxon>Trichoderma</taxon>
    </lineage>
</organism>
<accession>A0A2T3Z1A7</accession>
<dbReference type="Proteomes" id="UP000240493">
    <property type="component" value="Unassembled WGS sequence"/>
</dbReference>
<gene>
    <name evidence="2" type="ORF">M441DRAFT_445978</name>
</gene>
<feature type="domain" description="Heterokaryon incompatibility" evidence="1">
    <location>
        <begin position="29"/>
        <end position="126"/>
    </location>
</feature>
<dbReference type="EMBL" id="KZ679265">
    <property type="protein sequence ID" value="PTB38599.1"/>
    <property type="molecule type" value="Genomic_DNA"/>
</dbReference>
<reference evidence="2 3" key="1">
    <citation type="submission" date="2016-07" db="EMBL/GenBank/DDBJ databases">
        <title>Multiple horizontal gene transfer events from other fungi enriched the ability of initially mycotrophic Trichoderma (Ascomycota) to feed on dead plant biomass.</title>
        <authorList>
            <consortium name="DOE Joint Genome Institute"/>
            <person name="Aerts A."/>
            <person name="Atanasova L."/>
            <person name="Chenthamara K."/>
            <person name="Zhang J."/>
            <person name="Grujic M."/>
            <person name="Henrissat B."/>
            <person name="Kuo A."/>
            <person name="Salamov A."/>
            <person name="Lipzen A."/>
            <person name="Labutti K."/>
            <person name="Barry K."/>
            <person name="Miao Y."/>
            <person name="Rahimi M.J."/>
            <person name="Shen Q."/>
            <person name="Grigoriev I.V."/>
            <person name="Kubicek C.P."/>
            <person name="Druzhinina I.S."/>
        </authorList>
    </citation>
    <scope>NUCLEOTIDE SEQUENCE [LARGE SCALE GENOMIC DNA]</scope>
    <source>
        <strain evidence="2 3">CBS 433.97</strain>
    </source>
</reference>
<evidence type="ECO:0000259" key="1">
    <source>
        <dbReference type="Pfam" id="PF06985"/>
    </source>
</evidence>
<sequence length="135" mass="15442">VRLLTLHPDNKDTDIKVSIGARLSAKLSFIALSYIWGSPVDEQHPFYSHYGMLKYHISCHGERIAVGHNLYEVLAQLREAQEQSPLWMDAICIDQRNDEERNHQSLLMPSIYHQSLLVLIWPDSSDGAIYTALKP</sequence>
<dbReference type="InterPro" id="IPR010730">
    <property type="entry name" value="HET"/>
</dbReference>
<protein>
    <recommendedName>
        <fullName evidence="1">Heterokaryon incompatibility domain-containing protein</fullName>
    </recommendedName>
</protein>
<dbReference type="PANTHER" id="PTHR24148:SF77">
    <property type="entry name" value="HETEROKARYON INCOMPATIBILITY DOMAIN-CONTAINING PROTEIN"/>
    <property type="match status" value="1"/>
</dbReference>
<evidence type="ECO:0000313" key="3">
    <source>
        <dbReference type="Proteomes" id="UP000240493"/>
    </source>
</evidence>